<dbReference type="EMBL" id="BARU01000431">
    <property type="protein sequence ID" value="GAH20586.1"/>
    <property type="molecule type" value="Genomic_DNA"/>
</dbReference>
<dbReference type="NCBIfam" id="NF012200">
    <property type="entry name" value="choice_anch_D"/>
    <property type="match status" value="2"/>
</dbReference>
<organism evidence="2">
    <name type="scientific">marine sediment metagenome</name>
    <dbReference type="NCBI Taxonomy" id="412755"/>
    <lineage>
        <taxon>unclassified sequences</taxon>
        <taxon>metagenomes</taxon>
        <taxon>ecological metagenomes</taxon>
    </lineage>
</organism>
<dbReference type="InterPro" id="IPR013783">
    <property type="entry name" value="Ig-like_fold"/>
</dbReference>
<reference evidence="2" key="1">
    <citation type="journal article" date="2014" name="Front. Microbiol.">
        <title>High frequency of phylogenetically diverse reductive dehalogenase-homologous genes in deep subseafloor sedimentary metagenomes.</title>
        <authorList>
            <person name="Kawai M."/>
            <person name="Futagami T."/>
            <person name="Toyoda A."/>
            <person name="Takaki Y."/>
            <person name="Nishi S."/>
            <person name="Hori S."/>
            <person name="Arai W."/>
            <person name="Tsubouchi T."/>
            <person name="Morono Y."/>
            <person name="Uchiyama I."/>
            <person name="Ito T."/>
            <person name="Fujiyama A."/>
            <person name="Inagaki F."/>
            <person name="Takami H."/>
        </authorList>
    </citation>
    <scope>NUCLEOTIDE SEQUENCE</scope>
    <source>
        <strain evidence="2">Expedition CK06-06</strain>
    </source>
</reference>
<feature type="transmembrane region" description="Helical" evidence="1">
    <location>
        <begin position="7"/>
        <end position="27"/>
    </location>
</feature>
<comment type="caution">
    <text evidence="2">The sequence shown here is derived from an EMBL/GenBank/DDBJ whole genome shotgun (WGS) entry which is preliminary data.</text>
</comment>
<keyword evidence="1" id="KW-1133">Transmembrane helix</keyword>
<protein>
    <recommendedName>
        <fullName evidence="3">Abnormal spindle-like microcephaly-associated protein ASH domain-containing protein</fullName>
    </recommendedName>
</protein>
<dbReference type="InterPro" id="IPR011467">
    <property type="entry name" value="DUF1573"/>
</dbReference>
<dbReference type="PANTHER" id="PTHR37833:SF1">
    <property type="entry name" value="SIGNAL PEPTIDE PROTEIN"/>
    <property type="match status" value="1"/>
</dbReference>
<keyword evidence="1" id="KW-0472">Membrane</keyword>
<evidence type="ECO:0000256" key="1">
    <source>
        <dbReference type="SAM" id="Phobius"/>
    </source>
</evidence>
<evidence type="ECO:0000313" key="2">
    <source>
        <dbReference type="EMBL" id="GAH20586.1"/>
    </source>
</evidence>
<keyword evidence="1" id="KW-0812">Transmembrane</keyword>
<evidence type="ECO:0008006" key="3">
    <source>
        <dbReference type="Google" id="ProtNLM"/>
    </source>
</evidence>
<dbReference type="AlphaFoldDB" id="X1DI82"/>
<sequence>MIRKNKIIIILISIVVIVGAFLMFYNIQNKSSQPPTISISEEEWNFGKIKEDERPVHIFTLKNTGREELIISRVRSSCGCTATMLSSDNIQSGKSAELKVTFNPTGYNGLVKKDIYIESNDPQLPKAKITITTEVEPIPSPKAFLSNSQWDLGLISQGDLPTFTFTIENKGELDLTIDKIDASEYTQYDIEIPLTILPGEKQEVTFTYDSSQHELGEVRESVRIYCNDPRRKAFSLRVDGYIKEKAAPAVSISPVGISFNLVNDSEGETIGKFILENSGEEGIKITSIKTSADYLVPLISEVELNSGEKENLQVILLKDKVSDKIQEGEIKEYLYLTVAVPIVINK</sequence>
<dbReference type="PANTHER" id="PTHR37833">
    <property type="entry name" value="LIPOPROTEIN-RELATED"/>
    <property type="match status" value="1"/>
</dbReference>
<name>X1DI82_9ZZZZ</name>
<proteinExistence type="predicted"/>
<gene>
    <name evidence="2" type="ORF">S03H2_01467</name>
</gene>
<dbReference type="Pfam" id="PF07610">
    <property type="entry name" value="DUF1573"/>
    <property type="match status" value="2"/>
</dbReference>
<dbReference type="Gene3D" id="2.60.40.10">
    <property type="entry name" value="Immunoglobulins"/>
    <property type="match status" value="2"/>
</dbReference>
<accession>X1DI82</accession>